<dbReference type="PANTHER" id="PTHR33050:SF7">
    <property type="entry name" value="RIBONUCLEASE H"/>
    <property type="match status" value="1"/>
</dbReference>
<feature type="region of interest" description="Disordered" evidence="1">
    <location>
        <begin position="96"/>
        <end position="116"/>
    </location>
</feature>
<dbReference type="Proteomes" id="UP000242381">
    <property type="component" value="Unassembled WGS sequence"/>
</dbReference>
<dbReference type="AlphaFoldDB" id="A0A1X0RL56"/>
<sequence>MYKNVQTTLTHLNKLGFIINYSKSRLIPKKIQDFLGFQFNTKTMTISVPTTKMEKLTSRVKQLLKSPTKEIMPLVSKFDWKNYCNDSSDGRCAPTCTASSKGPSQEPTPTTTELGSSMPIVSRFTTGTRMVTDDEFKTKWVAHTHRQQQTGRIAKARLHHLRRCFRLRLGNKFGINKNPWLR</sequence>
<accession>A0A1X0RL56</accession>
<feature type="compositionally biased region" description="Polar residues" evidence="1">
    <location>
        <begin position="96"/>
        <end position="115"/>
    </location>
</feature>
<dbReference type="EMBL" id="KV921613">
    <property type="protein sequence ID" value="ORE12730.1"/>
    <property type="molecule type" value="Genomic_DNA"/>
</dbReference>
<evidence type="ECO:0000256" key="1">
    <source>
        <dbReference type="SAM" id="MobiDB-lite"/>
    </source>
</evidence>
<gene>
    <name evidence="2" type="ORF">BCV71DRAFT_239873</name>
</gene>
<dbReference type="InterPro" id="IPR052055">
    <property type="entry name" value="Hepadnavirus_pol/RT"/>
</dbReference>
<organism evidence="2 3">
    <name type="scientific">Rhizopus microsporus</name>
    <dbReference type="NCBI Taxonomy" id="58291"/>
    <lineage>
        <taxon>Eukaryota</taxon>
        <taxon>Fungi</taxon>
        <taxon>Fungi incertae sedis</taxon>
        <taxon>Mucoromycota</taxon>
        <taxon>Mucoromycotina</taxon>
        <taxon>Mucoromycetes</taxon>
        <taxon>Mucorales</taxon>
        <taxon>Mucorineae</taxon>
        <taxon>Rhizopodaceae</taxon>
        <taxon>Rhizopus</taxon>
    </lineage>
</organism>
<reference evidence="2 3" key="1">
    <citation type="journal article" date="2016" name="Proc. Natl. Acad. Sci. U.S.A.">
        <title>Lipid metabolic changes in an early divergent fungus govern the establishment of a mutualistic symbiosis with endobacteria.</title>
        <authorList>
            <person name="Lastovetsky O.A."/>
            <person name="Gaspar M.L."/>
            <person name="Mondo S.J."/>
            <person name="LaButti K.M."/>
            <person name="Sandor L."/>
            <person name="Grigoriev I.V."/>
            <person name="Henry S.A."/>
            <person name="Pawlowska T.E."/>
        </authorList>
    </citation>
    <scope>NUCLEOTIDE SEQUENCE [LARGE SCALE GENOMIC DNA]</scope>
    <source>
        <strain evidence="2 3">ATCC 11559</strain>
    </source>
</reference>
<evidence type="ECO:0000313" key="2">
    <source>
        <dbReference type="EMBL" id="ORE12730.1"/>
    </source>
</evidence>
<dbReference type="PANTHER" id="PTHR33050">
    <property type="entry name" value="REVERSE TRANSCRIPTASE DOMAIN-CONTAINING PROTEIN"/>
    <property type="match status" value="1"/>
</dbReference>
<proteinExistence type="predicted"/>
<evidence type="ECO:0008006" key="4">
    <source>
        <dbReference type="Google" id="ProtNLM"/>
    </source>
</evidence>
<protein>
    <recommendedName>
        <fullName evidence="4">Reverse transcriptase domain-containing protein</fullName>
    </recommendedName>
</protein>
<name>A0A1X0RL56_RHIZD</name>
<evidence type="ECO:0000313" key="3">
    <source>
        <dbReference type="Proteomes" id="UP000242381"/>
    </source>
</evidence>